<dbReference type="InterPro" id="IPR036157">
    <property type="entry name" value="dUTPase-like_sf"/>
</dbReference>
<dbReference type="PANTHER" id="PTHR42680:SF3">
    <property type="entry name" value="DCTP DEAMINASE"/>
    <property type="match status" value="1"/>
</dbReference>
<protein>
    <submittedName>
        <fullName evidence="3">dCTP deaminase</fullName>
        <ecNumber evidence="3">3.5.4.13</ecNumber>
    </submittedName>
</protein>
<proteinExistence type="predicted"/>
<accession>A0ABS1GF79</accession>
<evidence type="ECO:0000313" key="4">
    <source>
        <dbReference type="Proteomes" id="UP000772812"/>
    </source>
</evidence>
<gene>
    <name evidence="3" type="primary">dcd</name>
    <name evidence="3" type="ORF">GWK41_00635</name>
</gene>
<dbReference type="CDD" id="cd07557">
    <property type="entry name" value="trimeric_dUTPase"/>
    <property type="match status" value="1"/>
</dbReference>
<dbReference type="RefSeq" id="WP_200672985.1">
    <property type="nucleotide sequence ID" value="NZ_JAACYA010000001.1"/>
</dbReference>
<dbReference type="InterPro" id="IPR011962">
    <property type="entry name" value="dCTP_deaminase"/>
</dbReference>
<dbReference type="SUPFAM" id="SSF51283">
    <property type="entry name" value="dUTPase-like"/>
    <property type="match status" value="1"/>
</dbReference>
<dbReference type="GO" id="GO:0008829">
    <property type="term" value="F:dCTP deaminase activity"/>
    <property type="evidence" value="ECO:0007669"/>
    <property type="project" value="UniProtKB-EC"/>
</dbReference>
<comment type="caution">
    <text evidence="3">The sequence shown here is derived from an EMBL/GenBank/DDBJ whole genome shotgun (WGS) entry which is preliminary data.</text>
</comment>
<keyword evidence="2" id="KW-0546">Nucleotide metabolism</keyword>
<name>A0ABS1GF79_9AQUI</name>
<organism evidence="3 4">
    <name type="scientific">Persephonella atlantica</name>
    <dbReference type="NCBI Taxonomy" id="2699429"/>
    <lineage>
        <taxon>Bacteria</taxon>
        <taxon>Pseudomonadati</taxon>
        <taxon>Aquificota</taxon>
        <taxon>Aquificia</taxon>
        <taxon>Aquificales</taxon>
        <taxon>Hydrogenothermaceae</taxon>
        <taxon>Persephonella</taxon>
    </lineage>
</organism>
<dbReference type="Proteomes" id="UP000772812">
    <property type="component" value="Unassembled WGS sequence"/>
</dbReference>
<evidence type="ECO:0000313" key="3">
    <source>
        <dbReference type="EMBL" id="MBK3331567.1"/>
    </source>
</evidence>
<sequence length="157" mass="18129">MILKNKQIKELIKIGSIEINPFYEEAQLQASSVDLTLSDRVYRYPVELEPELQILDPKNPYLQIVEREYISAEGIVLKPGSFILAETKEYIKVSDNISLHIQPKFRLSKLGVQIVNAGWLEYGFEGNITLCLYNCNQLPVRLYEGMKIVQVFFEKTD</sequence>
<dbReference type="PANTHER" id="PTHR42680">
    <property type="entry name" value="DCTP DEAMINASE"/>
    <property type="match status" value="1"/>
</dbReference>
<dbReference type="Pfam" id="PF22769">
    <property type="entry name" value="DCD"/>
    <property type="match status" value="1"/>
</dbReference>
<dbReference type="NCBIfam" id="TIGR02274">
    <property type="entry name" value="dCTP_deam"/>
    <property type="match status" value="1"/>
</dbReference>
<dbReference type="EMBL" id="JAACYA010000001">
    <property type="protein sequence ID" value="MBK3331567.1"/>
    <property type="molecule type" value="Genomic_DNA"/>
</dbReference>
<dbReference type="Gene3D" id="2.70.40.10">
    <property type="match status" value="1"/>
</dbReference>
<reference evidence="3 4" key="1">
    <citation type="journal article" date="2021" name="Syst. Appl. Microbiol.">
        <title>Persephonella atlantica sp. nov.: How to adapt to physico-chemical gradients in high temperature hydrothermal habitats.</title>
        <authorList>
            <person name="Francois D.X."/>
            <person name="Godfroy A."/>
            <person name="Mathien C."/>
            <person name="Aube J."/>
            <person name="Cathalot C."/>
            <person name="Lesongeur F."/>
            <person name="L'Haridon S."/>
            <person name="Philippon X."/>
            <person name="Roussel E.G."/>
        </authorList>
    </citation>
    <scope>NUCLEOTIDE SEQUENCE [LARGE SCALE GENOMIC DNA]</scope>
    <source>
        <strain evidence="3 4">MO1340</strain>
    </source>
</reference>
<dbReference type="EC" id="3.5.4.13" evidence="3"/>
<dbReference type="InterPro" id="IPR033704">
    <property type="entry name" value="dUTPase_trimeric"/>
</dbReference>
<evidence type="ECO:0000256" key="2">
    <source>
        <dbReference type="ARBA" id="ARBA00023080"/>
    </source>
</evidence>
<keyword evidence="1 3" id="KW-0378">Hydrolase</keyword>
<keyword evidence="4" id="KW-1185">Reference proteome</keyword>
<evidence type="ECO:0000256" key="1">
    <source>
        <dbReference type="ARBA" id="ARBA00022801"/>
    </source>
</evidence>